<keyword evidence="2" id="KW-0732">Signal</keyword>
<evidence type="ECO:0000256" key="2">
    <source>
        <dbReference type="SAM" id="SignalP"/>
    </source>
</evidence>
<dbReference type="OrthoDB" id="390278at2"/>
<dbReference type="Proteomes" id="UP000424468">
    <property type="component" value="Chromosome"/>
</dbReference>
<dbReference type="EMBL" id="CP046276">
    <property type="protein sequence ID" value="QGS52083.1"/>
    <property type="molecule type" value="Genomic_DNA"/>
</dbReference>
<dbReference type="PANTHER" id="PTHR45648">
    <property type="entry name" value="GDSL LIPASE/ACYLHYDROLASE FAMILY PROTEIN (AFU_ORTHOLOGUE AFUA_4G14700)"/>
    <property type="match status" value="1"/>
</dbReference>
<dbReference type="AlphaFoldDB" id="A0A6I6CJ39"/>
<dbReference type="InterPro" id="IPR051058">
    <property type="entry name" value="GDSL_Est/Lipase"/>
</dbReference>
<dbReference type="Pfam" id="PF00657">
    <property type="entry name" value="Lipase_GDSL"/>
    <property type="match status" value="1"/>
</dbReference>
<organism evidence="3 4">
    <name type="scientific">Spiroplasma tabanidicola</name>
    <dbReference type="NCBI Taxonomy" id="324079"/>
    <lineage>
        <taxon>Bacteria</taxon>
        <taxon>Bacillati</taxon>
        <taxon>Mycoplasmatota</taxon>
        <taxon>Mollicutes</taxon>
        <taxon>Entomoplasmatales</taxon>
        <taxon>Spiroplasmataceae</taxon>
        <taxon>Spiroplasma</taxon>
    </lineage>
</organism>
<reference evidence="3 4" key="1">
    <citation type="submission" date="2019-11" db="EMBL/GenBank/DDBJ databases">
        <title>Complete genome sequence of Spiroplasma tabanidicola TAUS-1 (DSM 22603).</title>
        <authorList>
            <person name="Huang C.-T."/>
            <person name="Lin Y.-C."/>
            <person name="Kuo C.-H."/>
        </authorList>
    </citation>
    <scope>NUCLEOTIDE SEQUENCE [LARGE SCALE GENOMIC DNA]</scope>
    <source>
        <strain evidence="3 4">TAUS-1</strain>
    </source>
</reference>
<feature type="signal peptide" evidence="2">
    <location>
        <begin position="1"/>
        <end position="20"/>
    </location>
</feature>
<evidence type="ECO:0000313" key="3">
    <source>
        <dbReference type="EMBL" id="QGS52083.1"/>
    </source>
</evidence>
<keyword evidence="4" id="KW-1185">Reference proteome</keyword>
<dbReference type="InterPro" id="IPR001087">
    <property type="entry name" value="GDSL"/>
</dbReference>
<dbReference type="PROSITE" id="PS51257">
    <property type="entry name" value="PROKAR_LIPOPROTEIN"/>
    <property type="match status" value="1"/>
</dbReference>
<feature type="chain" id="PRO_5026157824" evidence="2">
    <location>
        <begin position="21"/>
        <end position="386"/>
    </location>
</feature>
<protein>
    <submittedName>
        <fullName evidence="3">Lipolytic enzyme</fullName>
    </submittedName>
</protein>
<dbReference type="GO" id="GO:0016788">
    <property type="term" value="F:hydrolase activity, acting on ester bonds"/>
    <property type="evidence" value="ECO:0007669"/>
    <property type="project" value="InterPro"/>
</dbReference>
<dbReference type="PANTHER" id="PTHR45648:SF5">
    <property type="entry name" value="OS04G0577300 PROTEIN"/>
    <property type="match status" value="1"/>
</dbReference>
<dbReference type="KEGG" id="stab:STABA_v1c07270"/>
<dbReference type="InterPro" id="IPR036514">
    <property type="entry name" value="SGNH_hydro_sf"/>
</dbReference>
<dbReference type="SUPFAM" id="SSF52266">
    <property type="entry name" value="SGNH hydrolase"/>
    <property type="match status" value="1"/>
</dbReference>
<keyword evidence="1" id="KW-0378">Hydrolase</keyword>
<name>A0A6I6CJ39_9MOLU</name>
<gene>
    <name evidence="3" type="ORF">STABA_v1c07270</name>
</gene>
<accession>A0A6I6CJ39</accession>
<evidence type="ECO:0000256" key="1">
    <source>
        <dbReference type="ARBA" id="ARBA00022801"/>
    </source>
</evidence>
<dbReference type="CDD" id="cd01846">
    <property type="entry name" value="fatty_acyltransferase_like"/>
    <property type="match status" value="1"/>
</dbReference>
<dbReference type="RefSeq" id="WP_156006686.1">
    <property type="nucleotide sequence ID" value="NZ_CP046276.1"/>
</dbReference>
<sequence>MKKILTLLSMVTISISTASASVACLPAQAKINTTFDNLIGKDIDKSNAVDTSEDPANHFGVSNFYTLGDSLSDNGGLVTIAKDELGVDAKMSGEYKNGFSNGLRTAELINQKLNFSADSFKSSNLIHQADVDYKGKKSWGRNYSVGGATAYEGSGLASQLLMGKTGIYKQAVALVQQQVINENDLFFIEIGGNDLFALADARDDLNAQADIMNNAIENIKKCFYTLINNGAKKIIFASPPDILLTPRYNNKNTEKPYTEDDLNKIKLLCQEFDSKLSNLITKINKETNDVIKTYNLYSELKNILDEFKKTTPNANIENNLCTSTAFDLGSLDLTNIDINATVRKEYQVNNIDEFFFIDQVHPTAAGHKFVADKIWNLLSQLGLINI</sequence>
<dbReference type="Gene3D" id="3.40.50.1110">
    <property type="entry name" value="SGNH hydrolase"/>
    <property type="match status" value="1"/>
</dbReference>
<evidence type="ECO:0000313" key="4">
    <source>
        <dbReference type="Proteomes" id="UP000424468"/>
    </source>
</evidence>
<proteinExistence type="predicted"/>